<proteinExistence type="inferred from homology"/>
<dbReference type="Proteomes" id="UP000800094">
    <property type="component" value="Unassembled WGS sequence"/>
</dbReference>
<accession>A0A6A6I176</accession>
<evidence type="ECO:0000313" key="4">
    <source>
        <dbReference type="Proteomes" id="UP000800094"/>
    </source>
</evidence>
<dbReference type="SUPFAM" id="SSF48208">
    <property type="entry name" value="Six-hairpin glycosidases"/>
    <property type="match status" value="1"/>
</dbReference>
<dbReference type="GO" id="GO:0052757">
    <property type="term" value="F:chondroitin hydrolase activity"/>
    <property type="evidence" value="ECO:0007669"/>
    <property type="project" value="TreeGrafter"/>
</dbReference>
<reference evidence="3" key="1">
    <citation type="journal article" date="2020" name="Stud. Mycol.">
        <title>101 Dothideomycetes genomes: a test case for predicting lifestyles and emergence of pathogens.</title>
        <authorList>
            <person name="Haridas S."/>
            <person name="Albert R."/>
            <person name="Binder M."/>
            <person name="Bloem J."/>
            <person name="Labutti K."/>
            <person name="Salamov A."/>
            <person name="Andreopoulos B."/>
            <person name="Baker S."/>
            <person name="Barry K."/>
            <person name="Bills G."/>
            <person name="Bluhm B."/>
            <person name="Cannon C."/>
            <person name="Castanera R."/>
            <person name="Culley D."/>
            <person name="Daum C."/>
            <person name="Ezra D."/>
            <person name="Gonzalez J."/>
            <person name="Henrissat B."/>
            <person name="Kuo A."/>
            <person name="Liang C."/>
            <person name="Lipzen A."/>
            <person name="Lutzoni F."/>
            <person name="Magnuson J."/>
            <person name="Mondo S."/>
            <person name="Nolan M."/>
            <person name="Ohm R."/>
            <person name="Pangilinan J."/>
            <person name="Park H.-J."/>
            <person name="Ramirez L."/>
            <person name="Alfaro M."/>
            <person name="Sun H."/>
            <person name="Tritt A."/>
            <person name="Yoshinaga Y."/>
            <person name="Zwiers L.-H."/>
            <person name="Turgeon B."/>
            <person name="Goodwin S."/>
            <person name="Spatafora J."/>
            <person name="Crous P."/>
            <person name="Grigoriev I."/>
        </authorList>
    </citation>
    <scope>NUCLEOTIDE SEQUENCE</scope>
    <source>
        <strain evidence="3">CBS 122368</strain>
    </source>
</reference>
<organism evidence="3 4">
    <name type="scientific">Trematosphaeria pertusa</name>
    <dbReference type="NCBI Taxonomy" id="390896"/>
    <lineage>
        <taxon>Eukaryota</taxon>
        <taxon>Fungi</taxon>
        <taxon>Dikarya</taxon>
        <taxon>Ascomycota</taxon>
        <taxon>Pezizomycotina</taxon>
        <taxon>Dothideomycetes</taxon>
        <taxon>Pleosporomycetidae</taxon>
        <taxon>Pleosporales</taxon>
        <taxon>Massarineae</taxon>
        <taxon>Trematosphaeriaceae</taxon>
        <taxon>Trematosphaeria</taxon>
    </lineage>
</organism>
<dbReference type="EMBL" id="ML987204">
    <property type="protein sequence ID" value="KAF2243899.1"/>
    <property type="molecule type" value="Genomic_DNA"/>
</dbReference>
<dbReference type="GO" id="GO:0000272">
    <property type="term" value="P:polysaccharide catabolic process"/>
    <property type="evidence" value="ECO:0007669"/>
    <property type="project" value="TreeGrafter"/>
</dbReference>
<name>A0A6A6I176_9PLEO</name>
<dbReference type="PANTHER" id="PTHR36845">
    <property type="entry name" value="HYDROLASE, PUTATIVE (AFU_ORTHOLOGUE AFUA_7G05090)-RELATED"/>
    <property type="match status" value="1"/>
</dbReference>
<dbReference type="RefSeq" id="XP_033678903.1">
    <property type="nucleotide sequence ID" value="XM_033819397.1"/>
</dbReference>
<dbReference type="OrthoDB" id="2317065at2759"/>
<keyword evidence="1 3" id="KW-0378">Hydrolase</keyword>
<comment type="similarity">
    <text evidence="2">Belongs to the glycosyl hydrolase 88 family.</text>
</comment>
<dbReference type="GeneID" id="54572727"/>
<evidence type="ECO:0000313" key="3">
    <source>
        <dbReference type="EMBL" id="KAF2243899.1"/>
    </source>
</evidence>
<dbReference type="AlphaFoldDB" id="A0A6A6I176"/>
<dbReference type="InterPro" id="IPR052369">
    <property type="entry name" value="UG_Glycosaminoglycan_Hydrolase"/>
</dbReference>
<protein>
    <submittedName>
        <fullName evidence="3">Glycoside hydrolase family 88 protein</fullName>
    </submittedName>
</protein>
<keyword evidence="4" id="KW-1185">Reference proteome</keyword>
<dbReference type="Gene3D" id="1.50.10.10">
    <property type="match status" value="1"/>
</dbReference>
<dbReference type="InterPro" id="IPR012341">
    <property type="entry name" value="6hp_glycosidase-like_sf"/>
</dbReference>
<dbReference type="PANTHER" id="PTHR36845:SF1">
    <property type="entry name" value="HYDROLASE, PUTATIVE (AFU_ORTHOLOGUE AFUA_7G05090)-RELATED"/>
    <property type="match status" value="1"/>
</dbReference>
<dbReference type="InterPro" id="IPR008928">
    <property type="entry name" value="6-hairpin_glycosidase_sf"/>
</dbReference>
<evidence type="ECO:0000256" key="1">
    <source>
        <dbReference type="ARBA" id="ARBA00022801"/>
    </source>
</evidence>
<gene>
    <name evidence="3" type="ORF">BU26DRAFT_110382</name>
</gene>
<evidence type="ECO:0000256" key="2">
    <source>
        <dbReference type="ARBA" id="ARBA00038358"/>
    </source>
</evidence>
<dbReference type="FunFam" id="1.50.10.10:FF:000048">
    <property type="entry name" value="Unsaturated chondroitin disaccharide hydrolase"/>
    <property type="match status" value="1"/>
</dbReference>
<sequence length="470" mass="52741">MGEAMMGEVKAANDKSVRSVDLSELYAENVAAKIVQVAQRGLKQRAPLPTYPHTVPQTGHDAGKYEHREADFWTCGFFPGSIYALLERAVKYPHAIQIPSHPPQQLRDHLLKLGRHWSVAINQMSSRTDTHDMGFIVQPALQKDWELTGNPESLQSVINAAYALASRWDDRVKAIRSWDVAINDRYSITDMETNFLVIIDSMCNLDLLYYIGHMQHDPSLIRIATQHADTIMTEILRPNASSYHLVNFDPLTGKAKARMTNQGHADESTWSRGQAWAILGFAQTYTWTKATKYLHTAIQCAQYFLGRLAECEGRWHHPMVPAWDFDALHEDPREPLRDVSAGVIAANGLLLIHQALQSLSTSTVAQIARPEINFLDVALRIVDQTLDMALDRDFASFERAPSSDMVNGTSSAGGGHGDVRVRESGFDAVLRHATSNKNEHAHQKYWDHGLVYADYYLLEFGNKLLRAGLV</sequence>